<name>A0A9Q0LGF1_ANAIG</name>
<evidence type="ECO:0000256" key="1">
    <source>
        <dbReference type="SAM" id="MobiDB-lite"/>
    </source>
</evidence>
<organism evidence="2 3">
    <name type="scientific">Anaeramoeba ignava</name>
    <name type="common">Anaerobic marine amoeba</name>
    <dbReference type="NCBI Taxonomy" id="1746090"/>
    <lineage>
        <taxon>Eukaryota</taxon>
        <taxon>Metamonada</taxon>
        <taxon>Anaeramoebidae</taxon>
        <taxon>Anaeramoeba</taxon>
    </lineage>
</organism>
<dbReference type="Proteomes" id="UP001149090">
    <property type="component" value="Unassembled WGS sequence"/>
</dbReference>
<proteinExistence type="predicted"/>
<reference evidence="2" key="1">
    <citation type="submission" date="2022-10" db="EMBL/GenBank/DDBJ databases">
        <title>Novel sulphate-reducing endosymbionts in the free-living metamonad Anaeramoeba.</title>
        <authorList>
            <person name="Jerlstrom-Hultqvist J."/>
            <person name="Cepicka I."/>
            <person name="Gallot-Lavallee L."/>
            <person name="Salas-Leiva D."/>
            <person name="Curtis B.A."/>
            <person name="Zahonova K."/>
            <person name="Pipaliya S."/>
            <person name="Dacks J."/>
            <person name="Roger A.J."/>
        </authorList>
    </citation>
    <scope>NUCLEOTIDE SEQUENCE</scope>
    <source>
        <strain evidence="2">BMAN</strain>
    </source>
</reference>
<evidence type="ECO:0000313" key="2">
    <source>
        <dbReference type="EMBL" id="KAJ5072382.1"/>
    </source>
</evidence>
<comment type="caution">
    <text evidence="2">The sequence shown here is derived from an EMBL/GenBank/DDBJ whole genome shotgun (WGS) entry which is preliminary data.</text>
</comment>
<dbReference type="EMBL" id="JAPDFW010000081">
    <property type="protein sequence ID" value="KAJ5072382.1"/>
    <property type="molecule type" value="Genomic_DNA"/>
</dbReference>
<gene>
    <name evidence="2" type="ORF">M0811_01396</name>
</gene>
<dbReference type="AlphaFoldDB" id="A0A9Q0LGF1"/>
<protein>
    <submittedName>
        <fullName evidence="2">Uncharacterized protein</fullName>
    </submittedName>
</protein>
<feature type="compositionally biased region" description="Acidic residues" evidence="1">
    <location>
        <begin position="23"/>
        <end position="32"/>
    </location>
</feature>
<keyword evidence="3" id="KW-1185">Reference proteome</keyword>
<feature type="compositionally biased region" description="Basic and acidic residues" evidence="1">
    <location>
        <begin position="33"/>
        <end position="52"/>
    </location>
</feature>
<accession>A0A9Q0LGF1</accession>
<feature type="compositionally biased region" description="Basic and acidic residues" evidence="1">
    <location>
        <begin position="9"/>
        <end position="22"/>
    </location>
</feature>
<evidence type="ECO:0000313" key="3">
    <source>
        <dbReference type="Proteomes" id="UP001149090"/>
    </source>
</evidence>
<feature type="region of interest" description="Disordered" evidence="1">
    <location>
        <begin position="1"/>
        <end position="68"/>
    </location>
</feature>
<sequence>MDSPSLHRKVSENTIKTESKEIVEDDKNDIEEREIKKTDGKNKKGKVVHEAKSYPNLHTEYTKTEKKK</sequence>